<evidence type="ECO:0000256" key="1">
    <source>
        <dbReference type="SAM" id="MobiDB-lite"/>
    </source>
</evidence>
<dbReference type="Pfam" id="PF00990">
    <property type="entry name" value="GGDEF"/>
    <property type="match status" value="1"/>
</dbReference>
<evidence type="ECO:0000259" key="3">
    <source>
        <dbReference type="PROSITE" id="PS50113"/>
    </source>
</evidence>
<proteinExistence type="predicted"/>
<accession>I4BSK1</accession>
<keyword evidence="5" id="KW-0614">Plasmid</keyword>
<dbReference type="PROSITE" id="PS50113">
    <property type="entry name" value="PAC"/>
    <property type="match status" value="1"/>
</dbReference>
<feature type="domain" description="PAS" evidence="2">
    <location>
        <begin position="213"/>
        <end position="283"/>
    </location>
</feature>
<dbReference type="SMART" id="SM00086">
    <property type="entry name" value="PAC"/>
    <property type="match status" value="1"/>
</dbReference>
<evidence type="ECO:0000259" key="2">
    <source>
        <dbReference type="PROSITE" id="PS50112"/>
    </source>
</evidence>
<dbReference type="Proteomes" id="UP000006057">
    <property type="component" value="Plasmid pMYCCH.01"/>
</dbReference>
<dbReference type="SUPFAM" id="SSF55781">
    <property type="entry name" value="GAF domain-like"/>
    <property type="match status" value="1"/>
</dbReference>
<feature type="domain" description="GGDEF" evidence="4">
    <location>
        <begin position="373"/>
        <end position="496"/>
    </location>
</feature>
<dbReference type="InterPro" id="IPR003018">
    <property type="entry name" value="GAF"/>
</dbReference>
<dbReference type="SMART" id="SM00267">
    <property type="entry name" value="GGDEF"/>
    <property type="match status" value="1"/>
</dbReference>
<dbReference type="EMBL" id="CP003054">
    <property type="protein sequence ID" value="AFM20258.1"/>
    <property type="molecule type" value="Genomic_DNA"/>
</dbReference>
<geneLocation type="plasmid" evidence="5 6">
    <name>pMYCCH.01</name>
</geneLocation>
<dbReference type="CDD" id="cd01949">
    <property type="entry name" value="GGDEF"/>
    <property type="match status" value="1"/>
</dbReference>
<dbReference type="SUPFAM" id="SSF55785">
    <property type="entry name" value="PYP-like sensor domain (PAS domain)"/>
    <property type="match status" value="1"/>
</dbReference>
<dbReference type="AlphaFoldDB" id="I4BSK1"/>
<sequence length="507" mass="56440">MASVTRMVPTKKSQPSAPGHFSQTDYRRGIARLLRAVEEMTQARTIGELQRIVRVTARAITHCDGATFVLRDADNCVYADEDAIAPLWKGQRFPMDSCVSGWVMTHQQPVTIPDISRDGRVPQDAYRPTFVRSMAMVPIRGSEHAIGAIGNYWAQPRHPSEHEVSLLRALADMTSLAMQNVWFQSVLEKQAHDHKAAPVGKGPMLHRPAPVSIHDTFEAAFTNAPVGIAVVGLDGSFRRANRTFCTITGYREDDLVTLTFQDITHPDDLDADVAQASRLLAGEIASYQMDKRYYSKNGHVVWIRLSVFLVHDTVGQPVNFVAHIEDISERRRDEELLKRQATRDALTGIFNRSQFEEELNRHIALAQNNPRADNTAVFMIDLDGLKQINDQHGHAAGDLYLKTVVDIISRQLRLSDVFARIGGDELAVLLPRTTHGQAHKLAQTLVDHVEAHSRGSICIGIAMVNRDTLDGVLERADQAMYRAKRMGGNTAQSFGVHLASHESQFPV</sequence>
<dbReference type="InterPro" id="IPR043128">
    <property type="entry name" value="Rev_trsase/Diguanyl_cyclase"/>
</dbReference>
<dbReference type="InterPro" id="IPR013655">
    <property type="entry name" value="PAS_fold_3"/>
</dbReference>
<dbReference type="Pfam" id="PF01590">
    <property type="entry name" value="GAF"/>
    <property type="match status" value="1"/>
</dbReference>
<dbReference type="InterPro" id="IPR000014">
    <property type="entry name" value="PAS"/>
</dbReference>
<feature type="domain" description="PAC" evidence="3">
    <location>
        <begin position="287"/>
        <end position="339"/>
    </location>
</feature>
<dbReference type="PROSITE" id="PS50887">
    <property type="entry name" value="GGDEF"/>
    <property type="match status" value="1"/>
</dbReference>
<evidence type="ECO:0000313" key="5">
    <source>
        <dbReference type="EMBL" id="AFM20258.1"/>
    </source>
</evidence>
<dbReference type="HOGENOM" id="CLU_041409_0_0_11"/>
<dbReference type="InterPro" id="IPR000160">
    <property type="entry name" value="GGDEF_dom"/>
</dbReference>
<feature type="region of interest" description="Disordered" evidence="1">
    <location>
        <begin position="1"/>
        <end position="23"/>
    </location>
</feature>
<dbReference type="NCBIfam" id="TIGR00254">
    <property type="entry name" value="GGDEF"/>
    <property type="match status" value="1"/>
</dbReference>
<gene>
    <name evidence="5" type="ordered locus">Mycch_5610</name>
</gene>
<name>I4BSK1_MYCCN</name>
<dbReference type="KEGG" id="mcb:Mycch_5610"/>
<feature type="compositionally biased region" description="Polar residues" evidence="1">
    <location>
        <begin position="11"/>
        <end position="23"/>
    </location>
</feature>
<dbReference type="PATRIC" id="fig|710421.3.peg.5591"/>
<dbReference type="InterPro" id="IPR000700">
    <property type="entry name" value="PAS-assoc_C"/>
</dbReference>
<dbReference type="Pfam" id="PF08447">
    <property type="entry name" value="PAS_3"/>
    <property type="match status" value="1"/>
</dbReference>
<dbReference type="PANTHER" id="PTHR46663">
    <property type="entry name" value="DIGUANYLATE CYCLASE DGCT-RELATED"/>
    <property type="match status" value="1"/>
</dbReference>
<evidence type="ECO:0000259" key="4">
    <source>
        <dbReference type="PROSITE" id="PS50887"/>
    </source>
</evidence>
<dbReference type="NCBIfam" id="TIGR00229">
    <property type="entry name" value="sensory_box"/>
    <property type="match status" value="1"/>
</dbReference>
<dbReference type="Gene3D" id="3.30.450.40">
    <property type="match status" value="1"/>
</dbReference>
<dbReference type="PANTHER" id="PTHR46663:SF4">
    <property type="entry name" value="DIGUANYLATE CYCLASE DGCT-RELATED"/>
    <property type="match status" value="1"/>
</dbReference>
<dbReference type="CDD" id="cd00130">
    <property type="entry name" value="PAS"/>
    <property type="match status" value="1"/>
</dbReference>
<dbReference type="SMART" id="SM00065">
    <property type="entry name" value="GAF"/>
    <property type="match status" value="1"/>
</dbReference>
<protein>
    <submittedName>
        <fullName evidence="5">PAS domain S-box/diguanylate cyclase (GGDEF) domain-containing protein</fullName>
    </submittedName>
</protein>
<dbReference type="SUPFAM" id="SSF55073">
    <property type="entry name" value="Nucleotide cyclase"/>
    <property type="match status" value="1"/>
</dbReference>
<organism evidence="5 6">
    <name type="scientific">Mycolicibacterium chubuense (strain NBB4)</name>
    <name type="common">Mycobacterium chubuense</name>
    <dbReference type="NCBI Taxonomy" id="710421"/>
    <lineage>
        <taxon>Bacteria</taxon>
        <taxon>Bacillati</taxon>
        <taxon>Actinomycetota</taxon>
        <taxon>Actinomycetes</taxon>
        <taxon>Mycobacteriales</taxon>
        <taxon>Mycobacteriaceae</taxon>
        <taxon>Mycolicibacterium</taxon>
    </lineage>
</organism>
<dbReference type="InterPro" id="IPR001610">
    <property type="entry name" value="PAC"/>
</dbReference>
<dbReference type="InterPro" id="IPR029787">
    <property type="entry name" value="Nucleotide_cyclase"/>
</dbReference>
<dbReference type="Gene3D" id="3.30.450.20">
    <property type="entry name" value="PAS domain"/>
    <property type="match status" value="1"/>
</dbReference>
<reference evidence="5 6" key="1">
    <citation type="submission" date="2012-06" db="EMBL/GenBank/DDBJ databases">
        <title>Complete sequence of plasmid 1 of Mycobacterium chubuense NBB4.</title>
        <authorList>
            <consortium name="US DOE Joint Genome Institute"/>
            <person name="Lucas S."/>
            <person name="Han J."/>
            <person name="Lapidus A."/>
            <person name="Cheng J.-F."/>
            <person name="Goodwin L."/>
            <person name="Pitluck S."/>
            <person name="Peters L."/>
            <person name="Mikhailova N."/>
            <person name="Teshima H."/>
            <person name="Detter J.C."/>
            <person name="Han C."/>
            <person name="Tapia R."/>
            <person name="Land M."/>
            <person name="Hauser L."/>
            <person name="Kyrpides N."/>
            <person name="Ivanova N."/>
            <person name="Pagani I."/>
            <person name="Mattes T."/>
            <person name="Holmes A."/>
            <person name="Rutledge P."/>
            <person name="Paulsen I."/>
            <person name="Coleman N."/>
            <person name="Woyke T."/>
        </authorList>
    </citation>
    <scope>NUCLEOTIDE SEQUENCE [LARGE SCALE GENOMIC DNA]</scope>
    <source>
        <strain evidence="5 6">NBB4</strain>
        <plasmid evidence="5 6">pMYCCH.01</plasmid>
    </source>
</reference>
<dbReference type="Gene3D" id="3.30.70.270">
    <property type="match status" value="1"/>
</dbReference>
<dbReference type="PROSITE" id="PS50112">
    <property type="entry name" value="PAS"/>
    <property type="match status" value="1"/>
</dbReference>
<dbReference type="InterPro" id="IPR035965">
    <property type="entry name" value="PAS-like_dom_sf"/>
</dbReference>
<evidence type="ECO:0000313" key="6">
    <source>
        <dbReference type="Proteomes" id="UP000006057"/>
    </source>
</evidence>
<dbReference type="SMART" id="SM00091">
    <property type="entry name" value="PAS"/>
    <property type="match status" value="1"/>
</dbReference>
<keyword evidence="6" id="KW-1185">Reference proteome</keyword>
<dbReference type="InterPro" id="IPR052163">
    <property type="entry name" value="DGC-Regulatory_Protein"/>
</dbReference>
<dbReference type="InterPro" id="IPR029016">
    <property type="entry name" value="GAF-like_dom_sf"/>
</dbReference>